<name>A0A2T4HCK5_FUSCU</name>
<dbReference type="Pfam" id="PF10138">
    <property type="entry name" value="vWA-TerF-like"/>
    <property type="match status" value="1"/>
</dbReference>
<comment type="caution">
    <text evidence="2">The sequence shown here is derived from an EMBL/GenBank/DDBJ whole genome shotgun (WGS) entry which is preliminary data.</text>
</comment>
<proteinExistence type="predicted"/>
<gene>
    <name evidence="2" type="ORF">FCULG_00004522</name>
</gene>
<feature type="domain" description="vWA found in TerF C terminus" evidence="1">
    <location>
        <begin position="6"/>
        <end position="173"/>
    </location>
</feature>
<dbReference type="OMA" id="CCDMKKC"/>
<dbReference type="Proteomes" id="UP000241587">
    <property type="component" value="Unassembled WGS sequence"/>
</dbReference>
<organism evidence="2 3">
    <name type="scientific">Fusarium culmorum</name>
    <dbReference type="NCBI Taxonomy" id="5516"/>
    <lineage>
        <taxon>Eukaryota</taxon>
        <taxon>Fungi</taxon>
        <taxon>Dikarya</taxon>
        <taxon>Ascomycota</taxon>
        <taxon>Pezizomycotina</taxon>
        <taxon>Sordariomycetes</taxon>
        <taxon>Hypocreomycetidae</taxon>
        <taxon>Hypocreales</taxon>
        <taxon>Nectriaceae</taxon>
        <taxon>Fusarium</taxon>
    </lineage>
</organism>
<dbReference type="EMBL" id="PVEM01000001">
    <property type="protein sequence ID" value="PTD13540.1"/>
    <property type="molecule type" value="Genomic_DNA"/>
</dbReference>
<evidence type="ECO:0000313" key="3">
    <source>
        <dbReference type="Proteomes" id="UP000241587"/>
    </source>
</evidence>
<sequence length="195" mass="22548">MDGDQIFVIDDCESMRDHKDDVAMTARVISYTVKVSDKNGMDLYFASDSCNPRNIQHITDIEHRITNMRIVTACCDMKKCLEDVVKEVKAQGMNPTTIYIFTDGVWDPDHDPEVDQVIYDAINHLIENGKKPQDLMFQFIQFGSDDEGYKRLKHLDDGCKMMVDDVEYDIVDTKNWQEHVPRIIIGSLDRHNDID</sequence>
<dbReference type="PANTHER" id="PTHR34706:SF1">
    <property type="entry name" value="VWFA DOMAIN-CONTAINING PROTEIN"/>
    <property type="match status" value="1"/>
</dbReference>
<protein>
    <recommendedName>
        <fullName evidence="1">vWA found in TerF C terminus domain-containing protein</fullName>
    </recommendedName>
</protein>
<keyword evidence="3" id="KW-1185">Reference proteome</keyword>
<dbReference type="InterPro" id="IPR019303">
    <property type="entry name" value="vWA_TerF_C"/>
</dbReference>
<evidence type="ECO:0000259" key="1">
    <source>
        <dbReference type="Pfam" id="PF10138"/>
    </source>
</evidence>
<dbReference type="OrthoDB" id="9992527at2759"/>
<dbReference type="SUPFAM" id="SSF53300">
    <property type="entry name" value="vWA-like"/>
    <property type="match status" value="1"/>
</dbReference>
<dbReference type="AlphaFoldDB" id="A0A2T4HCK5"/>
<dbReference type="InterPro" id="IPR036465">
    <property type="entry name" value="vWFA_dom_sf"/>
</dbReference>
<evidence type="ECO:0000313" key="2">
    <source>
        <dbReference type="EMBL" id="PTD13540.1"/>
    </source>
</evidence>
<accession>A0A2T4HCK5</accession>
<reference evidence="2 3" key="1">
    <citation type="submission" date="2018-02" db="EMBL/GenBank/DDBJ databases">
        <title>Fusarium culmorum secondary metabolites in fungal-bacterial-plant interactions.</title>
        <authorList>
            <person name="Schmidt R."/>
        </authorList>
    </citation>
    <scope>NUCLEOTIDE SEQUENCE [LARGE SCALE GENOMIC DNA]</scope>
    <source>
        <strain evidence="2 3">PV</strain>
    </source>
</reference>
<dbReference type="PANTHER" id="PTHR34706">
    <property type="entry name" value="SLR1338 PROTEIN"/>
    <property type="match status" value="1"/>
</dbReference>